<keyword evidence="2" id="KW-0812">Transmembrane</keyword>
<feature type="non-terminal residue" evidence="7">
    <location>
        <position position="67"/>
    </location>
</feature>
<evidence type="ECO:0000313" key="8">
    <source>
        <dbReference type="Proteomes" id="UP000288086"/>
    </source>
</evidence>
<dbReference type="Proteomes" id="UP000288086">
    <property type="component" value="Unassembled WGS sequence"/>
</dbReference>
<dbReference type="GO" id="GO:0016020">
    <property type="term" value="C:membrane"/>
    <property type="evidence" value="ECO:0007669"/>
    <property type="project" value="UniProtKB-SubCell"/>
</dbReference>
<gene>
    <name evidence="7" type="ORF">VT98_12772</name>
</gene>
<organism evidence="7 8">
    <name type="scientific">Candidatus Electrothrix communis</name>
    <dbReference type="NCBI Taxonomy" id="1859133"/>
    <lineage>
        <taxon>Bacteria</taxon>
        <taxon>Pseudomonadati</taxon>
        <taxon>Thermodesulfobacteriota</taxon>
        <taxon>Desulfobulbia</taxon>
        <taxon>Desulfobulbales</taxon>
        <taxon>Desulfobulbaceae</taxon>
        <taxon>Candidatus Electrothrix</taxon>
    </lineage>
</organism>
<evidence type="ECO:0000256" key="4">
    <source>
        <dbReference type="ARBA" id="ARBA00023136"/>
    </source>
</evidence>
<reference evidence="7 8" key="1">
    <citation type="submission" date="2017-01" db="EMBL/GenBank/DDBJ databases">
        <title>The cable genome- insights into the physiology and evolution of filamentous bacteria capable of sulfide oxidation via long distance electron transfer.</title>
        <authorList>
            <person name="Schreiber L."/>
            <person name="Bjerg J.T."/>
            <person name="Boggild A."/>
            <person name="Van De Vossenberg J."/>
            <person name="Meysman F."/>
            <person name="Nielsen L.P."/>
            <person name="Schramm A."/>
            <person name="Kjeldsen K.U."/>
        </authorList>
    </citation>
    <scope>NUCLEOTIDE SEQUENCE [LARGE SCALE GENOMIC DNA]</scope>
    <source>
        <strain evidence="7">A1</strain>
    </source>
</reference>
<evidence type="ECO:0000256" key="2">
    <source>
        <dbReference type="ARBA" id="ARBA00022692"/>
    </source>
</evidence>
<keyword evidence="8" id="KW-1185">Reference proteome</keyword>
<dbReference type="InterPro" id="IPR029095">
    <property type="entry name" value="NarX-like_N"/>
</dbReference>
<accession>A0A3S3QSM7</accession>
<dbReference type="Pfam" id="PF13675">
    <property type="entry name" value="PilJ"/>
    <property type="match status" value="1"/>
</dbReference>
<comment type="caution">
    <text evidence="7">The sequence shown here is derived from an EMBL/GenBank/DDBJ whole genome shotgun (WGS) entry which is preliminary data.</text>
</comment>
<sequence>MYIFTLRTIALLTVLITMAFSPHTQAAESMSELVNRSGMQRMLSQRIAKAYFYHGNDVSVKETKLQL</sequence>
<evidence type="ECO:0000256" key="5">
    <source>
        <dbReference type="SAM" id="SignalP"/>
    </source>
</evidence>
<evidence type="ECO:0000313" key="7">
    <source>
        <dbReference type="EMBL" id="RWX46491.1"/>
    </source>
</evidence>
<dbReference type="AlphaFoldDB" id="A0A3S3QSM7"/>
<proteinExistence type="predicted"/>
<evidence type="ECO:0000256" key="1">
    <source>
        <dbReference type="ARBA" id="ARBA00004141"/>
    </source>
</evidence>
<protein>
    <submittedName>
        <fullName evidence="7">Type IV pili methyl-accepting chemotaxis transducer N-term</fullName>
    </submittedName>
</protein>
<evidence type="ECO:0000256" key="3">
    <source>
        <dbReference type="ARBA" id="ARBA00022989"/>
    </source>
</evidence>
<feature type="chain" id="PRO_5018629809" evidence="5">
    <location>
        <begin position="27"/>
        <end position="67"/>
    </location>
</feature>
<evidence type="ECO:0000259" key="6">
    <source>
        <dbReference type="Pfam" id="PF13675"/>
    </source>
</evidence>
<keyword evidence="5" id="KW-0732">Signal</keyword>
<keyword evidence="3" id="KW-1133">Transmembrane helix</keyword>
<name>A0A3S3QSM7_9BACT</name>
<comment type="subcellular location">
    <subcellularLocation>
        <location evidence="1">Membrane</location>
        <topology evidence="1">Multi-pass membrane protein</topology>
    </subcellularLocation>
</comment>
<feature type="domain" description="NarX-like N-terminal" evidence="6">
    <location>
        <begin position="26"/>
        <end position="52"/>
    </location>
</feature>
<dbReference type="EMBL" id="MTKP01000277">
    <property type="protein sequence ID" value="RWX46491.1"/>
    <property type="molecule type" value="Genomic_DNA"/>
</dbReference>
<keyword evidence="4" id="KW-0472">Membrane</keyword>
<feature type="signal peptide" evidence="5">
    <location>
        <begin position="1"/>
        <end position="26"/>
    </location>
</feature>